<proteinExistence type="predicted"/>
<dbReference type="Proteomes" id="UP000629619">
    <property type="component" value="Unassembled WGS sequence"/>
</dbReference>
<protein>
    <submittedName>
        <fullName evidence="2">Uncharacterized protein</fullName>
    </submittedName>
</protein>
<gene>
    <name evidence="2" type="ORF">Asi03nite_61950</name>
</gene>
<sequence>MTLQVSQTVSAGGITPAPLTPAASDTVAEGSFGPTGVVVRITTTSTPTNFSVSDPTTTGLGNTGTVTPVTIPSGATRKFYIPRAAINPNTQVATLNFSATTGVTYELDRW</sequence>
<feature type="compositionally biased region" description="Low complexity" evidence="1">
    <location>
        <begin position="55"/>
        <end position="65"/>
    </location>
</feature>
<evidence type="ECO:0000256" key="1">
    <source>
        <dbReference type="SAM" id="MobiDB-lite"/>
    </source>
</evidence>
<accession>A0A919ND69</accession>
<dbReference type="AlphaFoldDB" id="A0A919ND69"/>
<dbReference type="RefSeq" id="WP_203684007.1">
    <property type="nucleotide sequence ID" value="NZ_BOMW01000066.1"/>
</dbReference>
<reference evidence="2" key="1">
    <citation type="submission" date="2021-01" db="EMBL/GenBank/DDBJ databases">
        <title>Whole genome shotgun sequence of Actinoplanes siamensis NBRC 109076.</title>
        <authorList>
            <person name="Komaki H."/>
            <person name="Tamura T."/>
        </authorList>
    </citation>
    <scope>NUCLEOTIDE SEQUENCE</scope>
    <source>
        <strain evidence="2">NBRC 109076</strain>
    </source>
</reference>
<keyword evidence="3" id="KW-1185">Reference proteome</keyword>
<feature type="region of interest" description="Disordered" evidence="1">
    <location>
        <begin position="1"/>
        <end position="30"/>
    </location>
</feature>
<evidence type="ECO:0000313" key="2">
    <source>
        <dbReference type="EMBL" id="GIF08657.1"/>
    </source>
</evidence>
<feature type="region of interest" description="Disordered" evidence="1">
    <location>
        <begin position="46"/>
        <end position="65"/>
    </location>
</feature>
<comment type="caution">
    <text evidence="2">The sequence shown here is derived from an EMBL/GenBank/DDBJ whole genome shotgun (WGS) entry which is preliminary data.</text>
</comment>
<evidence type="ECO:0000313" key="3">
    <source>
        <dbReference type="Proteomes" id="UP000629619"/>
    </source>
</evidence>
<organism evidence="2 3">
    <name type="scientific">Actinoplanes siamensis</name>
    <dbReference type="NCBI Taxonomy" id="1223317"/>
    <lineage>
        <taxon>Bacteria</taxon>
        <taxon>Bacillati</taxon>
        <taxon>Actinomycetota</taxon>
        <taxon>Actinomycetes</taxon>
        <taxon>Micromonosporales</taxon>
        <taxon>Micromonosporaceae</taxon>
        <taxon>Actinoplanes</taxon>
    </lineage>
</organism>
<dbReference type="EMBL" id="BOMW01000066">
    <property type="protein sequence ID" value="GIF08657.1"/>
    <property type="molecule type" value="Genomic_DNA"/>
</dbReference>
<name>A0A919ND69_9ACTN</name>
<feature type="compositionally biased region" description="Polar residues" evidence="1">
    <location>
        <begin position="1"/>
        <end position="10"/>
    </location>
</feature>